<organism evidence="2 3">
    <name type="scientific">Papaver atlanticum</name>
    <dbReference type="NCBI Taxonomy" id="357466"/>
    <lineage>
        <taxon>Eukaryota</taxon>
        <taxon>Viridiplantae</taxon>
        <taxon>Streptophyta</taxon>
        <taxon>Embryophyta</taxon>
        <taxon>Tracheophyta</taxon>
        <taxon>Spermatophyta</taxon>
        <taxon>Magnoliopsida</taxon>
        <taxon>Ranunculales</taxon>
        <taxon>Papaveraceae</taxon>
        <taxon>Papaveroideae</taxon>
        <taxon>Papaver</taxon>
    </lineage>
</organism>
<feature type="repeat" description="ANK" evidence="1">
    <location>
        <begin position="85"/>
        <end position="117"/>
    </location>
</feature>
<dbReference type="PANTHER" id="PTHR46224">
    <property type="entry name" value="ANKYRIN REPEAT FAMILY PROTEIN"/>
    <property type="match status" value="1"/>
</dbReference>
<evidence type="ECO:0000256" key="1">
    <source>
        <dbReference type="PROSITE-ProRule" id="PRU00023"/>
    </source>
</evidence>
<evidence type="ECO:0000313" key="2">
    <source>
        <dbReference type="EMBL" id="KAI3852535.1"/>
    </source>
</evidence>
<dbReference type="Proteomes" id="UP001202328">
    <property type="component" value="Unassembled WGS sequence"/>
</dbReference>
<dbReference type="PROSITE" id="PS50088">
    <property type="entry name" value="ANK_REPEAT"/>
    <property type="match status" value="3"/>
</dbReference>
<dbReference type="SMART" id="SM00248">
    <property type="entry name" value="ANK"/>
    <property type="match status" value="7"/>
</dbReference>
<evidence type="ECO:0000313" key="3">
    <source>
        <dbReference type="Proteomes" id="UP001202328"/>
    </source>
</evidence>
<dbReference type="PROSITE" id="PS50297">
    <property type="entry name" value="ANK_REP_REGION"/>
    <property type="match status" value="2"/>
</dbReference>
<dbReference type="PRINTS" id="PR01415">
    <property type="entry name" value="ANKYRIN"/>
</dbReference>
<keyword evidence="1" id="KW-0040">ANK repeat</keyword>
<gene>
    <name evidence="2" type="ORF">MKW98_028614</name>
</gene>
<name>A0AAD4X7J2_9MAGN</name>
<accession>A0AAD4X7J2</accession>
<dbReference type="EMBL" id="JAJJMB010015736">
    <property type="protein sequence ID" value="KAI3852535.1"/>
    <property type="molecule type" value="Genomic_DNA"/>
</dbReference>
<feature type="repeat" description="ANK" evidence="1">
    <location>
        <begin position="121"/>
        <end position="153"/>
    </location>
</feature>
<keyword evidence="3" id="KW-1185">Reference proteome</keyword>
<feature type="repeat" description="ANK" evidence="1">
    <location>
        <begin position="218"/>
        <end position="250"/>
    </location>
</feature>
<dbReference type="SUPFAM" id="SSF48403">
    <property type="entry name" value="Ankyrin repeat"/>
    <property type="match status" value="1"/>
</dbReference>
<dbReference type="Gene3D" id="1.25.40.20">
    <property type="entry name" value="Ankyrin repeat-containing domain"/>
    <property type="match status" value="3"/>
</dbReference>
<dbReference type="InterPro" id="IPR036770">
    <property type="entry name" value="Ankyrin_rpt-contain_sf"/>
</dbReference>
<reference evidence="2" key="1">
    <citation type="submission" date="2022-04" db="EMBL/GenBank/DDBJ databases">
        <title>A functionally conserved STORR gene fusion in Papaver species that diverged 16.8 million years ago.</title>
        <authorList>
            <person name="Catania T."/>
        </authorList>
    </citation>
    <scope>NUCLEOTIDE SEQUENCE</scope>
    <source>
        <strain evidence="2">S-188037</strain>
    </source>
</reference>
<protein>
    <submittedName>
        <fullName evidence="2">Uncharacterized protein</fullName>
    </submittedName>
</protein>
<dbReference type="PANTHER" id="PTHR46224:SF67">
    <property type="entry name" value="HSP70-HSP90 ORGANIZING PROTEIN 3-LIKE"/>
    <property type="match status" value="1"/>
</dbReference>
<dbReference type="Pfam" id="PF12796">
    <property type="entry name" value="Ank_2"/>
    <property type="match status" value="3"/>
</dbReference>
<dbReference type="InterPro" id="IPR002110">
    <property type="entry name" value="Ankyrin_rpt"/>
</dbReference>
<proteinExistence type="predicted"/>
<dbReference type="AlphaFoldDB" id="A0AAD4X7J2"/>
<sequence length="468" mass="50848">MESNQSRMSAYFDLLNSAYTGELDRFKKVASCCDKRDEGLSITIQRLVDGDGRGSLAFAAAGGRVNVCRYLLEELNLDVDVKDNNGITPLCYGAVKGQLNTVEYLLEKGANPDGSNDPNSTTNTPLHYAVLGGDRKIQTVLLSKGIHINVATRSGTALSYAALLGQVDAVKVLLDHCADPNVVLFGVVTPLTSTIVNNSPQIMDLLLQAGADPNAKSCRFAPLILAVKYGLTQFVVRLLEAGADPNVTDHEGMTAVEIAAKEGNYQIVQILFPVTSCIPTYPNWTIGGLMEHVHSEATKKKKKIQNLYLKQLKMKNTGHKDHGTVNCALRGDDFAVTGADGVIGVSFARGSNTMDICKQILQQGIAEGQVITMDQLYDRLYQLPVHTAYSCCVAGFQGDEPRIAKFSCDGTSAEILDEEELFTTSGSGCEYAQHATIDKKVQQRKVQLKLSKKPSHMHVFEMQIVVVK</sequence>
<dbReference type="InterPro" id="IPR051616">
    <property type="entry name" value="Cul2-RING_E3_ligase_SR"/>
</dbReference>
<comment type="caution">
    <text evidence="2">The sequence shown here is derived from an EMBL/GenBank/DDBJ whole genome shotgun (WGS) entry which is preliminary data.</text>
</comment>